<dbReference type="Proteomes" id="UP000625033">
    <property type="component" value="Unassembled WGS sequence"/>
</dbReference>
<feature type="region of interest" description="Disordered" evidence="1">
    <location>
        <begin position="1"/>
        <end position="34"/>
    </location>
</feature>
<dbReference type="InterPro" id="IPR005532">
    <property type="entry name" value="SUMF_dom"/>
</dbReference>
<dbReference type="PANTHER" id="PTHR23150:SF19">
    <property type="entry name" value="FORMYLGLYCINE-GENERATING ENZYME"/>
    <property type="match status" value="1"/>
</dbReference>
<dbReference type="Pfam" id="PF03781">
    <property type="entry name" value="FGE-sulfatase"/>
    <property type="match status" value="1"/>
</dbReference>
<evidence type="ECO:0000313" key="4">
    <source>
        <dbReference type="Proteomes" id="UP000625033"/>
    </source>
</evidence>
<reference evidence="3" key="1">
    <citation type="submission" date="2020-11" db="EMBL/GenBank/DDBJ databases">
        <title>Sequencing the genomes of 1000 actinobacteria strains.</title>
        <authorList>
            <person name="Klenk H.-P."/>
        </authorList>
    </citation>
    <scope>NUCLEOTIDE SEQUENCE</scope>
    <source>
        <strain evidence="3">DSM 26152</strain>
    </source>
</reference>
<dbReference type="EMBL" id="JADOTZ010000001">
    <property type="protein sequence ID" value="MBG6084413.1"/>
    <property type="molecule type" value="Genomic_DNA"/>
</dbReference>
<organism evidence="3 4">
    <name type="scientific">Zhihengliuella flava</name>
    <dbReference type="NCBI Taxonomy" id="1285193"/>
    <lineage>
        <taxon>Bacteria</taxon>
        <taxon>Bacillati</taxon>
        <taxon>Actinomycetota</taxon>
        <taxon>Actinomycetes</taxon>
        <taxon>Micrococcales</taxon>
        <taxon>Micrococcaceae</taxon>
        <taxon>Zhihengliuella</taxon>
    </lineage>
</organism>
<proteinExistence type="predicted"/>
<evidence type="ECO:0000256" key="1">
    <source>
        <dbReference type="SAM" id="MobiDB-lite"/>
    </source>
</evidence>
<dbReference type="RefSeq" id="WP_196835725.1">
    <property type="nucleotide sequence ID" value="NZ_JADOTZ010000001.1"/>
</dbReference>
<protein>
    <submittedName>
        <fullName evidence="3">Formylglycine-generating enzyme required for sulfatase activity</fullName>
    </submittedName>
</protein>
<name>A0A931DCM8_9MICC</name>
<dbReference type="InterPro" id="IPR042095">
    <property type="entry name" value="SUMF_sf"/>
</dbReference>
<dbReference type="GO" id="GO:0120147">
    <property type="term" value="F:formylglycine-generating oxidase activity"/>
    <property type="evidence" value="ECO:0007669"/>
    <property type="project" value="TreeGrafter"/>
</dbReference>
<keyword evidence="4" id="KW-1185">Reference proteome</keyword>
<dbReference type="InterPro" id="IPR016187">
    <property type="entry name" value="CTDL_fold"/>
</dbReference>
<accession>A0A931DCM8</accession>
<dbReference type="AlphaFoldDB" id="A0A931DCM8"/>
<dbReference type="InterPro" id="IPR051043">
    <property type="entry name" value="Sulfatase_Mod_Factor_Kinase"/>
</dbReference>
<evidence type="ECO:0000259" key="2">
    <source>
        <dbReference type="Pfam" id="PF03781"/>
    </source>
</evidence>
<gene>
    <name evidence="3" type="ORF">IW252_001180</name>
</gene>
<dbReference type="Gene3D" id="3.90.1580.10">
    <property type="entry name" value="paralog of FGE (formylglycine-generating enzyme)"/>
    <property type="match status" value="1"/>
</dbReference>
<comment type="caution">
    <text evidence="3">The sequence shown here is derived from an EMBL/GenBank/DDBJ whole genome shotgun (WGS) entry which is preliminary data.</text>
</comment>
<sequence length="317" mass="33940">MDEPKHSCCTPSRDAASAAGTPEPGPDAPGTQGAAVHDDVALAGGRFLMGDPFGEGYASDGETPVHPVEVDAFRMDATAVTNAMFARFVTETGFRTDAERYGSSAVFHLLSTADAAAVAGSAAGAPWWLNVLGADWAHPTGPDSSWEQIPDHPVVHVSYDDALAYCRWAGRRLPTEAEWEYAARGGLEQARFAWGDELTPGGQHRCNIFQGEFPTRNTAGDGFAGTAPVRSFPANGYGLYEVAGNVWEWCADWFMPKYYKISPVQNPPGPSFGTGRVMRGGSYLCHDSYCHRYRVAARSANTAESSSGNCGFRTVAL</sequence>
<feature type="domain" description="Sulfatase-modifying factor enzyme-like" evidence="2">
    <location>
        <begin position="38"/>
        <end position="315"/>
    </location>
</feature>
<evidence type="ECO:0000313" key="3">
    <source>
        <dbReference type="EMBL" id="MBG6084413.1"/>
    </source>
</evidence>
<dbReference type="SUPFAM" id="SSF56436">
    <property type="entry name" value="C-type lectin-like"/>
    <property type="match status" value="1"/>
</dbReference>
<dbReference type="PANTHER" id="PTHR23150">
    <property type="entry name" value="SULFATASE MODIFYING FACTOR 1, 2"/>
    <property type="match status" value="1"/>
</dbReference>